<dbReference type="SUPFAM" id="SSF102712">
    <property type="entry name" value="JAB1/MPN domain"/>
    <property type="match status" value="1"/>
</dbReference>
<dbReference type="Proteomes" id="UP000016842">
    <property type="component" value="Unassembled WGS sequence"/>
</dbReference>
<keyword evidence="1" id="KW-0645">Protease</keyword>
<evidence type="ECO:0000256" key="4">
    <source>
        <dbReference type="ARBA" id="ARBA00022833"/>
    </source>
</evidence>
<organism evidence="8 9">
    <name type="scientific">Brucella intermedia 229E</name>
    <dbReference type="NCBI Taxonomy" id="1337887"/>
    <lineage>
        <taxon>Bacteria</taxon>
        <taxon>Pseudomonadati</taxon>
        <taxon>Pseudomonadota</taxon>
        <taxon>Alphaproteobacteria</taxon>
        <taxon>Hyphomicrobiales</taxon>
        <taxon>Brucellaceae</taxon>
        <taxon>Brucella/Ochrobactrum group</taxon>
        <taxon>Brucella</taxon>
    </lineage>
</organism>
<proteinExistence type="predicted"/>
<keyword evidence="5" id="KW-0482">Metalloprotease</keyword>
<sequence length="188" mass="20276">MDEKIVVTFQAESATVEVRLTDAALRLIETEALASANKETGGILIGRYENDGNVAVVTAATERPADSLAGRAWFQRGISGLTAKLRARWTQGEYYLGEWHSHPPGGAPPDPPSSNDVREMRSISIDPSYRCPKPIMVIAGGTSGGKSMRVSVSVLETGGLIRLKPALRHKATQTTARRLPKPPTNRTT</sequence>
<keyword evidence="2" id="KW-0479">Metal-binding</keyword>
<dbReference type="Pfam" id="PF14464">
    <property type="entry name" value="Prok-JAB"/>
    <property type="match status" value="1"/>
</dbReference>
<evidence type="ECO:0000313" key="9">
    <source>
        <dbReference type="Proteomes" id="UP000016842"/>
    </source>
</evidence>
<reference evidence="8 9" key="1">
    <citation type="journal article" date="2014" name="FEMS Microbiol. Lett.">
        <title>Genome sequencing analysis reveals virulence-related gene content of Ochrobactrum intermedium strain 229E, a urease-positive strain isolated from the human gastric niche.</title>
        <authorList>
            <person name="Kulkarni G.J."/>
            <person name="Shetty S."/>
            <person name="Dharne M.S."/>
            <person name="Shouche Y.S."/>
        </authorList>
    </citation>
    <scope>NUCLEOTIDE SEQUENCE [LARGE SCALE GENOMIC DNA]</scope>
    <source>
        <strain evidence="8 9">229E</strain>
    </source>
</reference>
<keyword evidence="4" id="KW-0862">Zinc</keyword>
<dbReference type="GO" id="GO:0006508">
    <property type="term" value="P:proteolysis"/>
    <property type="evidence" value="ECO:0007669"/>
    <property type="project" value="UniProtKB-KW"/>
</dbReference>
<comment type="caution">
    <text evidence="8">The sequence shown here is derived from an EMBL/GenBank/DDBJ whole genome shotgun (WGS) entry which is preliminary data.</text>
</comment>
<evidence type="ECO:0000256" key="1">
    <source>
        <dbReference type="ARBA" id="ARBA00022670"/>
    </source>
</evidence>
<dbReference type="AlphaFoldDB" id="U4VBK2"/>
<gene>
    <name evidence="8" type="ORF">Q644_06970</name>
</gene>
<protein>
    <recommendedName>
        <fullName evidence="7">JAB domain-containing protein</fullName>
    </recommendedName>
</protein>
<keyword evidence="3" id="KW-0378">Hydrolase</keyword>
<evidence type="ECO:0000256" key="6">
    <source>
        <dbReference type="SAM" id="MobiDB-lite"/>
    </source>
</evidence>
<dbReference type="EMBL" id="ASXJ01000343">
    <property type="protein sequence ID" value="ERM00081.1"/>
    <property type="molecule type" value="Genomic_DNA"/>
</dbReference>
<evidence type="ECO:0000313" key="8">
    <source>
        <dbReference type="EMBL" id="ERM00081.1"/>
    </source>
</evidence>
<feature type="domain" description="JAB" evidence="7">
    <location>
        <begin position="24"/>
        <end position="148"/>
    </location>
</feature>
<evidence type="ECO:0000259" key="7">
    <source>
        <dbReference type="Pfam" id="PF14464"/>
    </source>
</evidence>
<accession>U4VBK2</accession>
<evidence type="ECO:0000256" key="5">
    <source>
        <dbReference type="ARBA" id="ARBA00023049"/>
    </source>
</evidence>
<evidence type="ECO:0000256" key="2">
    <source>
        <dbReference type="ARBA" id="ARBA00022723"/>
    </source>
</evidence>
<feature type="region of interest" description="Disordered" evidence="6">
    <location>
        <begin position="166"/>
        <end position="188"/>
    </location>
</feature>
<dbReference type="GO" id="GO:0008237">
    <property type="term" value="F:metallopeptidase activity"/>
    <property type="evidence" value="ECO:0007669"/>
    <property type="project" value="UniProtKB-KW"/>
</dbReference>
<evidence type="ECO:0000256" key="3">
    <source>
        <dbReference type="ARBA" id="ARBA00022801"/>
    </source>
</evidence>
<feature type="region of interest" description="Disordered" evidence="6">
    <location>
        <begin position="99"/>
        <end position="118"/>
    </location>
</feature>
<name>U4VBK2_9HYPH</name>
<dbReference type="GO" id="GO:0046872">
    <property type="term" value="F:metal ion binding"/>
    <property type="evidence" value="ECO:0007669"/>
    <property type="project" value="UniProtKB-KW"/>
</dbReference>
<dbReference type="Gene3D" id="3.40.140.10">
    <property type="entry name" value="Cytidine Deaminase, domain 2"/>
    <property type="match status" value="1"/>
</dbReference>
<dbReference type="InterPro" id="IPR028090">
    <property type="entry name" value="JAB_dom_prok"/>
</dbReference>